<dbReference type="InterPro" id="IPR001314">
    <property type="entry name" value="Peptidase_S1A"/>
</dbReference>
<dbReference type="PROSITE" id="PS00134">
    <property type="entry name" value="TRYPSIN_HIS"/>
    <property type="match status" value="1"/>
</dbReference>
<dbReference type="PANTHER" id="PTHR24252:SF26">
    <property type="entry name" value="TRANSMEMBRANE SERINE PROTEASE 9"/>
    <property type="match status" value="1"/>
</dbReference>
<dbReference type="OMA" id="CFERVNN"/>
<dbReference type="InterPro" id="IPR033116">
    <property type="entry name" value="TRYPSIN_SER"/>
</dbReference>
<dbReference type="Pfam" id="PF00089">
    <property type="entry name" value="Trypsin"/>
    <property type="match status" value="1"/>
</dbReference>
<feature type="transmembrane region" description="Helical" evidence="6">
    <location>
        <begin position="28"/>
        <end position="51"/>
    </location>
</feature>
<evidence type="ECO:0000313" key="8">
    <source>
        <dbReference type="Ensembl" id="ENSHCOP00000016534.1"/>
    </source>
</evidence>
<evidence type="ECO:0000259" key="7">
    <source>
        <dbReference type="PROSITE" id="PS50240"/>
    </source>
</evidence>
<proteinExistence type="predicted"/>
<sequence>MTNDGGGTWSTPGPSPAPSSPTCYRGTLIFGLLFFLGAGVFVGLLIGDGFLQSRHQILYIDIILQYFSHISCPLCVHVNAAYLIQEQHDFMETVELKGLKHDPSLQDPNSACGTRSATGNRIVGGEDARQGELPWQVSLRLHGQHTCGASIINERWLVSAAHCFETANNPKEWTALVGASLVSGEESESKTINIKTLAVSPDYNPTTTDVDVAVLELESPLTFGPYVQPACLPAPSHVFAPGQKCVVSGWGSLHQFSSEMPSTLQKALVKIIDSKVCSKLPVYRGSITSNMMCAGFLQGKVDSCQGDSGGPLVCEGAPGRFFLAGVVSWGIGCAQIYRPGVYSRVTKLRSWILSHVDPSSKTGICLLI</sequence>
<accession>A0A3Q2YEM7</accession>
<dbReference type="InterPro" id="IPR043504">
    <property type="entry name" value="Peptidase_S1_PA_chymotrypsin"/>
</dbReference>
<keyword evidence="2 5" id="KW-0378">Hydrolase</keyword>
<keyword evidence="9" id="KW-1185">Reference proteome</keyword>
<dbReference type="InterPro" id="IPR018114">
    <property type="entry name" value="TRYPSIN_HIS"/>
</dbReference>
<dbReference type="GeneTree" id="ENSGT00940000159993"/>
<dbReference type="InterPro" id="IPR001254">
    <property type="entry name" value="Trypsin_dom"/>
</dbReference>
<reference evidence="8" key="2">
    <citation type="submission" date="2025-09" db="UniProtKB">
        <authorList>
            <consortium name="Ensembl"/>
        </authorList>
    </citation>
    <scope>IDENTIFICATION</scope>
</reference>
<dbReference type="Gene3D" id="2.40.10.10">
    <property type="entry name" value="Trypsin-like serine proteases"/>
    <property type="match status" value="2"/>
</dbReference>
<keyword evidence="4" id="KW-1015">Disulfide bond</keyword>
<dbReference type="GO" id="GO:0006508">
    <property type="term" value="P:proteolysis"/>
    <property type="evidence" value="ECO:0007669"/>
    <property type="project" value="UniProtKB-KW"/>
</dbReference>
<keyword evidence="3 5" id="KW-0720">Serine protease</keyword>
<dbReference type="PROSITE" id="PS00135">
    <property type="entry name" value="TRYPSIN_SER"/>
    <property type="match status" value="1"/>
</dbReference>
<evidence type="ECO:0000256" key="2">
    <source>
        <dbReference type="ARBA" id="ARBA00022801"/>
    </source>
</evidence>
<keyword evidence="6" id="KW-0812">Transmembrane</keyword>
<keyword evidence="1 5" id="KW-0645">Protease</keyword>
<dbReference type="GO" id="GO:0004252">
    <property type="term" value="F:serine-type endopeptidase activity"/>
    <property type="evidence" value="ECO:0007669"/>
    <property type="project" value="InterPro"/>
</dbReference>
<dbReference type="Proteomes" id="UP000264820">
    <property type="component" value="Unplaced"/>
</dbReference>
<evidence type="ECO:0000256" key="5">
    <source>
        <dbReference type="RuleBase" id="RU363034"/>
    </source>
</evidence>
<dbReference type="CDD" id="cd00190">
    <property type="entry name" value="Tryp_SPc"/>
    <property type="match status" value="1"/>
</dbReference>
<dbReference type="Ensembl" id="ENSHCOT00000024706.1">
    <property type="protein sequence ID" value="ENSHCOP00000016534.1"/>
    <property type="gene ID" value="ENSHCOG00000000540.1"/>
</dbReference>
<reference evidence="8" key="1">
    <citation type="submission" date="2025-08" db="UniProtKB">
        <authorList>
            <consortium name="Ensembl"/>
        </authorList>
    </citation>
    <scope>IDENTIFICATION</scope>
</reference>
<dbReference type="SUPFAM" id="SSF50494">
    <property type="entry name" value="Trypsin-like serine proteases"/>
    <property type="match status" value="1"/>
</dbReference>
<dbReference type="AlphaFoldDB" id="A0A3Q2YEM7"/>
<feature type="domain" description="Peptidase S1" evidence="7">
    <location>
        <begin position="122"/>
        <end position="357"/>
    </location>
</feature>
<dbReference type="PANTHER" id="PTHR24252">
    <property type="entry name" value="ACROSIN-RELATED"/>
    <property type="match status" value="1"/>
</dbReference>
<evidence type="ECO:0000256" key="1">
    <source>
        <dbReference type="ARBA" id="ARBA00022670"/>
    </source>
</evidence>
<dbReference type="FunFam" id="2.40.10.10:FF:000003">
    <property type="entry name" value="Transmembrane serine protease 3"/>
    <property type="match status" value="1"/>
</dbReference>
<evidence type="ECO:0000256" key="6">
    <source>
        <dbReference type="SAM" id="Phobius"/>
    </source>
</evidence>
<protein>
    <submittedName>
        <fullName evidence="8">Transmembrane serine protease 9</fullName>
    </submittedName>
</protein>
<evidence type="ECO:0000313" key="9">
    <source>
        <dbReference type="Proteomes" id="UP000264820"/>
    </source>
</evidence>
<keyword evidence="6" id="KW-1133">Transmembrane helix</keyword>
<evidence type="ECO:0000256" key="3">
    <source>
        <dbReference type="ARBA" id="ARBA00022825"/>
    </source>
</evidence>
<dbReference type="SMART" id="SM00020">
    <property type="entry name" value="Tryp_SPc"/>
    <property type="match status" value="1"/>
</dbReference>
<keyword evidence="6" id="KW-0472">Membrane</keyword>
<dbReference type="PRINTS" id="PR00722">
    <property type="entry name" value="CHYMOTRYPSIN"/>
</dbReference>
<organism evidence="8 9">
    <name type="scientific">Hippocampus comes</name>
    <name type="common">Tiger tail seahorse</name>
    <dbReference type="NCBI Taxonomy" id="109280"/>
    <lineage>
        <taxon>Eukaryota</taxon>
        <taxon>Metazoa</taxon>
        <taxon>Chordata</taxon>
        <taxon>Craniata</taxon>
        <taxon>Vertebrata</taxon>
        <taxon>Euteleostomi</taxon>
        <taxon>Actinopterygii</taxon>
        <taxon>Neopterygii</taxon>
        <taxon>Teleostei</taxon>
        <taxon>Neoteleostei</taxon>
        <taxon>Acanthomorphata</taxon>
        <taxon>Syngnathiaria</taxon>
        <taxon>Syngnathiformes</taxon>
        <taxon>Syngnathoidei</taxon>
        <taxon>Syngnathidae</taxon>
        <taxon>Hippocampus</taxon>
    </lineage>
</organism>
<evidence type="ECO:0000256" key="4">
    <source>
        <dbReference type="ARBA" id="ARBA00023157"/>
    </source>
</evidence>
<dbReference type="PROSITE" id="PS50240">
    <property type="entry name" value="TRYPSIN_DOM"/>
    <property type="match status" value="1"/>
</dbReference>
<name>A0A3Q2YEM7_HIPCM</name>
<dbReference type="InterPro" id="IPR009003">
    <property type="entry name" value="Peptidase_S1_PA"/>
</dbReference>